<name>A0A8S9ZE46_9BILA</name>
<proteinExistence type="predicted"/>
<organism evidence="2 3">
    <name type="scientific">Meloidogyne graminicola</name>
    <dbReference type="NCBI Taxonomy" id="189291"/>
    <lineage>
        <taxon>Eukaryota</taxon>
        <taxon>Metazoa</taxon>
        <taxon>Ecdysozoa</taxon>
        <taxon>Nematoda</taxon>
        <taxon>Chromadorea</taxon>
        <taxon>Rhabditida</taxon>
        <taxon>Tylenchina</taxon>
        <taxon>Tylenchomorpha</taxon>
        <taxon>Tylenchoidea</taxon>
        <taxon>Meloidogynidae</taxon>
        <taxon>Meloidogyninae</taxon>
        <taxon>Meloidogyne</taxon>
    </lineage>
</organism>
<sequence length="70" mass="7780">MVPRERNPPTAFVVVVGVVGSSKITSHIPYYYPSLQPQQTLLVAAFSYSPTPFFPSFLFTPGTAFVRLRC</sequence>
<evidence type="ECO:0000313" key="3">
    <source>
        <dbReference type="Proteomes" id="UP000605970"/>
    </source>
</evidence>
<evidence type="ECO:0000256" key="1">
    <source>
        <dbReference type="SAM" id="Phobius"/>
    </source>
</evidence>
<protein>
    <submittedName>
        <fullName evidence="2">Uncharacterized protein</fullName>
    </submittedName>
</protein>
<dbReference type="EMBL" id="JABEBT010000133">
    <property type="protein sequence ID" value="KAF7629987.1"/>
    <property type="molecule type" value="Genomic_DNA"/>
</dbReference>
<comment type="caution">
    <text evidence="2">The sequence shown here is derived from an EMBL/GenBank/DDBJ whole genome shotgun (WGS) entry which is preliminary data.</text>
</comment>
<keyword evidence="3" id="KW-1185">Reference proteome</keyword>
<keyword evidence="1" id="KW-1133">Transmembrane helix</keyword>
<accession>A0A8S9ZE46</accession>
<reference evidence="2" key="1">
    <citation type="journal article" date="2020" name="Ecol. Evol.">
        <title>Genome structure and content of the rice root-knot nematode (Meloidogyne graminicola).</title>
        <authorList>
            <person name="Phan N.T."/>
            <person name="Danchin E.G.J."/>
            <person name="Klopp C."/>
            <person name="Perfus-Barbeoch L."/>
            <person name="Kozlowski D.K."/>
            <person name="Koutsovoulos G.D."/>
            <person name="Lopez-Roques C."/>
            <person name="Bouchez O."/>
            <person name="Zahm M."/>
            <person name="Besnard G."/>
            <person name="Bellafiore S."/>
        </authorList>
    </citation>
    <scope>NUCLEOTIDE SEQUENCE</scope>
    <source>
        <strain evidence="2">VN-18</strain>
    </source>
</reference>
<keyword evidence="1" id="KW-0472">Membrane</keyword>
<feature type="transmembrane region" description="Helical" evidence="1">
    <location>
        <begin position="52"/>
        <end position="68"/>
    </location>
</feature>
<evidence type="ECO:0000313" key="2">
    <source>
        <dbReference type="EMBL" id="KAF7629987.1"/>
    </source>
</evidence>
<feature type="transmembrane region" description="Helical" evidence="1">
    <location>
        <begin position="12"/>
        <end position="32"/>
    </location>
</feature>
<keyword evidence="1" id="KW-0812">Transmembrane</keyword>
<dbReference type="AlphaFoldDB" id="A0A8S9ZE46"/>
<gene>
    <name evidence="2" type="ORF">Mgra_00009016</name>
</gene>
<dbReference type="Proteomes" id="UP000605970">
    <property type="component" value="Unassembled WGS sequence"/>
</dbReference>